<dbReference type="InterPro" id="IPR010998">
    <property type="entry name" value="Integrase_recombinase_N"/>
</dbReference>
<dbReference type="CDD" id="cd01189">
    <property type="entry name" value="INT_ICEBs1_C_like"/>
    <property type="match status" value="1"/>
</dbReference>
<proteinExistence type="inferred from homology"/>
<keyword evidence="11" id="KW-1185">Reference proteome</keyword>
<gene>
    <name evidence="10" type="ORF">IB211_01867c</name>
</gene>
<evidence type="ECO:0000313" key="10">
    <source>
        <dbReference type="EMBL" id="ALP94258.1"/>
    </source>
</evidence>
<evidence type="ECO:0000256" key="4">
    <source>
        <dbReference type="ARBA" id="ARBA00023125"/>
    </source>
</evidence>
<dbReference type="KEGG" id="ibu:IB211_01867c"/>
<dbReference type="GO" id="GO:0006310">
    <property type="term" value="P:DNA recombination"/>
    <property type="evidence" value="ECO:0007669"/>
    <property type="project" value="UniProtKB-KW"/>
</dbReference>
<keyword evidence="3" id="KW-0229">DNA integration</keyword>
<dbReference type="GO" id="GO:0015074">
    <property type="term" value="P:DNA integration"/>
    <property type="evidence" value="ECO:0007669"/>
    <property type="project" value="UniProtKB-KW"/>
</dbReference>
<dbReference type="EMBL" id="CP011307">
    <property type="protein sequence ID" value="ALP94258.1"/>
    <property type="molecule type" value="Genomic_DNA"/>
</dbReference>
<dbReference type="RefSeq" id="WP_058117834.1">
    <property type="nucleotide sequence ID" value="NZ_CP011307.1"/>
</dbReference>
<evidence type="ECO:0000256" key="6">
    <source>
        <dbReference type="PROSITE-ProRule" id="PRU01248"/>
    </source>
</evidence>
<organism evidence="10 11">
    <name type="scientific">Intestinimonas butyriciproducens</name>
    <dbReference type="NCBI Taxonomy" id="1297617"/>
    <lineage>
        <taxon>Bacteria</taxon>
        <taxon>Bacillati</taxon>
        <taxon>Bacillota</taxon>
        <taxon>Clostridia</taxon>
        <taxon>Eubacteriales</taxon>
        <taxon>Intestinimonas</taxon>
    </lineage>
</organism>
<feature type="domain" description="Tyr recombinase" evidence="8">
    <location>
        <begin position="181"/>
        <end position="388"/>
    </location>
</feature>
<dbReference type="PROSITE" id="PS51898">
    <property type="entry name" value="TYR_RECOMBINASE"/>
    <property type="match status" value="1"/>
</dbReference>
<evidence type="ECO:0000259" key="9">
    <source>
        <dbReference type="PROSITE" id="PS51900"/>
    </source>
</evidence>
<evidence type="ECO:0000259" key="8">
    <source>
        <dbReference type="PROSITE" id="PS51898"/>
    </source>
</evidence>
<dbReference type="Gene3D" id="1.10.150.130">
    <property type="match status" value="1"/>
</dbReference>
<dbReference type="InterPro" id="IPR044068">
    <property type="entry name" value="CB"/>
</dbReference>
<dbReference type="Gene3D" id="1.10.443.10">
    <property type="entry name" value="Intergrase catalytic core"/>
    <property type="match status" value="1"/>
</dbReference>
<dbReference type="GO" id="GO:0003677">
    <property type="term" value="F:DNA binding"/>
    <property type="evidence" value="ECO:0007669"/>
    <property type="project" value="UniProtKB-UniRule"/>
</dbReference>
<keyword evidence="4 6" id="KW-0238">DNA-binding</keyword>
<dbReference type="InterPro" id="IPR011010">
    <property type="entry name" value="DNA_brk_join_enz"/>
</dbReference>
<comment type="similarity">
    <text evidence="2">Belongs to the 'phage' integrase family.</text>
</comment>
<evidence type="ECO:0000256" key="7">
    <source>
        <dbReference type="SAM" id="MobiDB-lite"/>
    </source>
</evidence>
<dbReference type="InterPro" id="IPR004107">
    <property type="entry name" value="Integrase_SAM-like_N"/>
</dbReference>
<sequence length="397" mass="45463">MPRKTKKNAQGAGTIRKRSDGRWEARYTTGFDPATGKQTQRSIYGKTQKEVRERLAEVTTELDDGTYIEPSRMTLEEWMTVWLEDYMFDKKWSTIKHYRAQAKAHILPVLGHVPLSQLDPHRIQSFYNALLRGNGEKKALSPKSIRNVHGILSKCLSTAVKLEYMRRNPVEVVTLPRVERKEIKPLTDEQVRALLAVIGDDGYGILLKVVVFTGLRLAEAIGLTWDCVDFEKRRLIVNKQLQKRPIADGGFTFTPLKNDKTRVIAPAPFVLDLLKRWQQTQAEERLQAGWEWKGWKSEKERQTALVFTTAFGVHLHPQTVYNHFKKFAVQAGAPNARVHDLRHTYAVLSLQNGDDVKTVQSNLGHATAAFTLDVYGHVSERMKEDSADRMQRYIENL</sequence>
<name>A0A0S2W4T7_9FIRM</name>
<dbReference type="PANTHER" id="PTHR30349:SF91">
    <property type="entry name" value="INTA PROTEIN"/>
    <property type="match status" value="1"/>
</dbReference>
<dbReference type="PATRIC" id="fig|1297617.4.peg.1923"/>
<dbReference type="Pfam" id="PF14659">
    <property type="entry name" value="Phage_int_SAM_3"/>
    <property type="match status" value="1"/>
</dbReference>
<comment type="function">
    <text evidence="1">Site-specific tyrosine recombinase, which acts by catalyzing the cutting and rejoining of the recombining DNA molecules.</text>
</comment>
<dbReference type="SUPFAM" id="SSF56349">
    <property type="entry name" value="DNA breaking-rejoining enzymes"/>
    <property type="match status" value="1"/>
</dbReference>
<accession>A0A0S2W4T7</accession>
<keyword evidence="5" id="KW-0233">DNA recombination</keyword>
<dbReference type="PROSITE" id="PS51900">
    <property type="entry name" value="CB"/>
    <property type="match status" value="1"/>
</dbReference>
<dbReference type="PANTHER" id="PTHR30349">
    <property type="entry name" value="PHAGE INTEGRASE-RELATED"/>
    <property type="match status" value="1"/>
</dbReference>
<dbReference type="Proteomes" id="UP000064844">
    <property type="component" value="Chromosome"/>
</dbReference>
<evidence type="ECO:0000313" key="11">
    <source>
        <dbReference type="Proteomes" id="UP000064844"/>
    </source>
</evidence>
<dbReference type="Pfam" id="PF00589">
    <property type="entry name" value="Phage_integrase"/>
    <property type="match status" value="1"/>
</dbReference>
<reference evidence="11" key="2">
    <citation type="submission" date="2015-04" db="EMBL/GenBank/DDBJ databases">
        <title>A butyrogenic pathway from the amino acid lysine in a human gut commensal.</title>
        <authorList>
            <person name="de Vos W.M."/>
            <person name="Bui N.T.P."/>
            <person name="Plugge C.M."/>
            <person name="Ritari J."/>
        </authorList>
    </citation>
    <scope>NUCLEOTIDE SEQUENCE [LARGE SCALE GENOMIC DNA]</scope>
    <source>
        <strain evidence="11">AF211</strain>
    </source>
</reference>
<evidence type="ECO:0000256" key="1">
    <source>
        <dbReference type="ARBA" id="ARBA00003283"/>
    </source>
</evidence>
<protein>
    <submittedName>
        <fullName evidence="10">Phage integrase</fullName>
    </submittedName>
</protein>
<feature type="region of interest" description="Disordered" evidence="7">
    <location>
        <begin position="1"/>
        <end position="20"/>
    </location>
</feature>
<evidence type="ECO:0000256" key="2">
    <source>
        <dbReference type="ARBA" id="ARBA00008857"/>
    </source>
</evidence>
<dbReference type="STRING" id="1297617.IB211_01867c"/>
<evidence type="ECO:0000256" key="3">
    <source>
        <dbReference type="ARBA" id="ARBA00022908"/>
    </source>
</evidence>
<dbReference type="InterPro" id="IPR013762">
    <property type="entry name" value="Integrase-like_cat_sf"/>
</dbReference>
<dbReference type="InterPro" id="IPR002104">
    <property type="entry name" value="Integrase_catalytic"/>
</dbReference>
<dbReference type="InterPro" id="IPR050090">
    <property type="entry name" value="Tyrosine_recombinase_XerCD"/>
</dbReference>
<reference evidence="10 11" key="1">
    <citation type="journal article" date="2015" name="Nat. Commun.">
        <title>Production of butyrate from lysine and the Amadori product fructoselysine by a human gut commensal.</title>
        <authorList>
            <person name="Bui T.P."/>
            <person name="Ritari J."/>
            <person name="Boeren S."/>
            <person name="de Waard P."/>
            <person name="Plugge C.M."/>
            <person name="de Vos W.M."/>
        </authorList>
    </citation>
    <scope>NUCLEOTIDE SEQUENCE [LARGE SCALE GENOMIC DNA]</scope>
    <source>
        <strain evidence="10 11">AF211</strain>
    </source>
</reference>
<dbReference type="AlphaFoldDB" id="A0A0S2W4T7"/>
<feature type="domain" description="Core-binding (CB)" evidence="9">
    <location>
        <begin position="73"/>
        <end position="160"/>
    </location>
</feature>
<evidence type="ECO:0000256" key="5">
    <source>
        <dbReference type="ARBA" id="ARBA00023172"/>
    </source>
</evidence>